<dbReference type="CDD" id="cd12421">
    <property type="entry name" value="RRM1_PTBP1_hnRNPL_like"/>
    <property type="match status" value="1"/>
</dbReference>
<evidence type="ECO:0000313" key="10">
    <source>
        <dbReference type="RefSeq" id="XP_055885883.1"/>
    </source>
</evidence>
<dbReference type="FunFam" id="3.30.70.330:FF:000341">
    <property type="entry name" value="Hephaestus, isoform C"/>
    <property type="match status" value="1"/>
</dbReference>
<accession>A0A2C9K9T3</accession>
<dbReference type="VEuPathDB" id="VectorBase:BGLAX_035789"/>
<dbReference type="SUPFAM" id="SSF54928">
    <property type="entry name" value="RNA-binding domain, RBD"/>
    <property type="match status" value="3"/>
</dbReference>
<gene>
    <name evidence="6" type="primary">106062466</name>
    <name evidence="9 10 11" type="synonym">LOC106062466</name>
</gene>
<dbReference type="InterPro" id="IPR012677">
    <property type="entry name" value="Nucleotide-bd_a/b_plait_sf"/>
</dbReference>
<evidence type="ECO:0000313" key="8">
    <source>
        <dbReference type="Proteomes" id="UP001165740"/>
    </source>
</evidence>
<dbReference type="AlphaFoldDB" id="A0A2C9K9T3"/>
<feature type="domain" description="RRM" evidence="5">
    <location>
        <begin position="449"/>
        <end position="523"/>
    </location>
</feature>
<dbReference type="CDD" id="cd12423">
    <property type="entry name" value="RRM3_PTBP1_like"/>
    <property type="match status" value="1"/>
</dbReference>
<feature type="domain" description="RRM" evidence="5">
    <location>
        <begin position="132"/>
        <end position="206"/>
    </location>
</feature>
<keyword evidence="3 4" id="KW-0694">RNA-binding</keyword>
<dbReference type="InterPro" id="IPR055204">
    <property type="entry name" value="HNRNPL_RRM"/>
</dbReference>
<dbReference type="VEuPathDB" id="VectorBase:BGLB016815"/>
<dbReference type="Pfam" id="PF13893">
    <property type="entry name" value="RRM_5"/>
    <property type="match status" value="1"/>
</dbReference>
<dbReference type="KEGG" id="bgt:106062466"/>
<dbReference type="EnsemblMetazoa" id="BGLB016815-RA">
    <property type="protein sequence ID" value="BGLB016815-PA"/>
    <property type="gene ID" value="BGLB016815"/>
</dbReference>
<reference evidence="9 10" key="2">
    <citation type="submission" date="2025-04" db="UniProtKB">
        <authorList>
            <consortium name="RefSeq"/>
        </authorList>
    </citation>
    <scope>IDENTIFICATION</scope>
</reference>
<name>A0A2C9K9T3_BIOGL</name>
<sequence length="642" mass="69845">MFLSYYPYGQPTALVPPSPASHPSPAAQTILSAPSHLARSFTPQDLFVPVTAAVTTGHLPQHPQSLPANLSAVTPIVICRKVPVKSELKRGSEELMSHGTMVANGLSPHQSPSEITDAKKAKLDGAVIPPSRVVHIRSLPGEAGETDIVQLGMSFGKMTNVLVLKQKNQAFLEFQDESSAVAMVAYFQANPAQVRLKPVFVQFSNHKELKTDASHAFQNHNAQAALQAAHSVMGSDEQSTILRVIVDNAFYPVSLEILHQLFIKFGKVLKIITFTKNNTFQALIQMSDAISAAAAKTSLDGQNIYNGCNTLKIDYSKLSNLNVKYNNDKSRDFTRPDLPTGDLNLDAMSLGGSSGVLMSPMPTYHHGLTPPQITTIGALPAQQTAVDFQEVREEPTIIWTQGLAPGYGIPGLPMGAMSAMNAMGAFGIPHTALGAARIGLPLTAAMGSAVILVSNLDEEMVTPDALFTLFGVYGDVHRVKVLFNKKDNALIQMADPHQAQLAITYLDKARVWGKQIRVAQSKHQLVQMPKEGQSDAGLTKDYVNSPLHRFKRPGSKNCQNIFPPSQVLHLSNIPAHVTEDNLTTWFSEHGAVKAFKFFPKDRKMALIQMNTVEEAIHALIAMHNYQMGESCHLRVSFSKSTI</sequence>
<dbReference type="GO" id="GO:0003723">
    <property type="term" value="F:RNA binding"/>
    <property type="evidence" value="ECO:0007669"/>
    <property type="project" value="UniProtKB-UniRule"/>
</dbReference>
<evidence type="ECO:0000256" key="4">
    <source>
        <dbReference type="PROSITE-ProRule" id="PRU00176"/>
    </source>
</evidence>
<dbReference type="RefSeq" id="XP_055885883.1">
    <property type="nucleotide sequence ID" value="XM_056029908.1"/>
</dbReference>
<dbReference type="CDD" id="cd12425">
    <property type="entry name" value="RRM4_PTBP1_like"/>
    <property type="match status" value="1"/>
</dbReference>
<dbReference type="EnsemblMetazoa" id="BGLB016815-RJ">
    <property type="protein sequence ID" value="BGLB016815-PJ"/>
    <property type="gene ID" value="BGLB016815"/>
</dbReference>
<evidence type="ECO:0000313" key="6">
    <source>
        <dbReference type="EnsemblMetazoa" id="BGLB016815-PE"/>
    </source>
</evidence>
<evidence type="ECO:0000259" key="5">
    <source>
        <dbReference type="PROSITE" id="PS50102"/>
    </source>
</evidence>
<dbReference type="CDD" id="cd12693">
    <property type="entry name" value="RRM2_PTBP1_like"/>
    <property type="match status" value="1"/>
</dbReference>
<dbReference type="GO" id="GO:0005634">
    <property type="term" value="C:nucleus"/>
    <property type="evidence" value="ECO:0007669"/>
    <property type="project" value="InterPro"/>
</dbReference>
<dbReference type="PROSITE" id="PS50102">
    <property type="entry name" value="RRM"/>
    <property type="match status" value="4"/>
</dbReference>
<dbReference type="GO" id="GO:0006397">
    <property type="term" value="P:mRNA processing"/>
    <property type="evidence" value="ECO:0007669"/>
    <property type="project" value="InterPro"/>
</dbReference>
<feature type="domain" description="RRM" evidence="5">
    <location>
        <begin position="566"/>
        <end position="640"/>
    </location>
</feature>
<dbReference type="Pfam" id="PF22976">
    <property type="entry name" value="RRM_10"/>
    <property type="match status" value="1"/>
</dbReference>
<evidence type="ECO:0000313" key="9">
    <source>
        <dbReference type="RefSeq" id="XP_055885882.1"/>
    </source>
</evidence>
<dbReference type="SMART" id="SM00360">
    <property type="entry name" value="RRM"/>
    <property type="match status" value="4"/>
</dbReference>
<dbReference type="Pfam" id="PF11835">
    <property type="entry name" value="RRM_8"/>
    <property type="match status" value="1"/>
</dbReference>
<dbReference type="RefSeq" id="XP_055885884.1">
    <property type="nucleotide sequence ID" value="XM_056029909.1"/>
</dbReference>
<dbReference type="InterPro" id="IPR006536">
    <property type="entry name" value="HnRNP-L/PTB"/>
</dbReference>
<dbReference type="FunFam" id="3.30.70.330:FF:000018">
    <property type="entry name" value="Polypyrimidine tract-binding protein 2 isoform 1"/>
    <property type="match status" value="1"/>
</dbReference>
<dbReference type="EnsemblMetazoa" id="BGLB016815-RH">
    <property type="protein sequence ID" value="BGLB016815-PH"/>
    <property type="gene ID" value="BGLB016815"/>
</dbReference>
<dbReference type="RefSeq" id="XP_055885882.1">
    <property type="nucleotide sequence ID" value="XM_056029907.1"/>
</dbReference>
<keyword evidence="8" id="KW-1185">Reference proteome</keyword>
<evidence type="ECO:0000313" key="7">
    <source>
        <dbReference type="Proteomes" id="UP000076420"/>
    </source>
</evidence>
<evidence type="ECO:0000256" key="3">
    <source>
        <dbReference type="ARBA" id="ARBA00022884"/>
    </source>
</evidence>
<reference evidence="6" key="1">
    <citation type="submission" date="2020-05" db="UniProtKB">
        <authorList>
            <consortium name="EnsemblMetazoa"/>
        </authorList>
    </citation>
    <scope>IDENTIFICATION</scope>
    <source>
        <strain evidence="6">BB02</strain>
    </source>
</reference>
<dbReference type="PANTHER" id="PTHR15592">
    <property type="entry name" value="MATRIN 3/NUCLEAR PROTEIN 220-RELATED"/>
    <property type="match status" value="1"/>
</dbReference>
<dbReference type="InterPro" id="IPR000504">
    <property type="entry name" value="RRM_dom"/>
</dbReference>
<keyword evidence="2" id="KW-0677">Repeat</keyword>
<proteinExistence type="predicted"/>
<protein>
    <submittedName>
        <fullName evidence="9 10">Polypyrimidine tract-binding protein 2-like isoform X1</fullName>
    </submittedName>
</protein>
<evidence type="ECO:0000256" key="2">
    <source>
        <dbReference type="ARBA" id="ARBA00022737"/>
    </source>
</evidence>
<dbReference type="OrthoDB" id="296632at2759"/>
<dbReference type="InterPro" id="IPR035979">
    <property type="entry name" value="RBD_domain_sf"/>
</dbReference>
<dbReference type="OMA" id="NMIYPVT"/>
<dbReference type="EnsemblMetazoa" id="BGLB016815-RE">
    <property type="protein sequence ID" value="BGLB016815-PE"/>
    <property type="gene ID" value="BGLB016815"/>
</dbReference>
<dbReference type="InterPro" id="IPR021790">
    <property type="entry name" value="PTBP1-like_RRM2"/>
</dbReference>
<dbReference type="EnsemblMetazoa" id="BGLB016815-RN">
    <property type="protein sequence ID" value="BGLB016815-PN"/>
    <property type="gene ID" value="BGLB016815"/>
</dbReference>
<dbReference type="EnsemblMetazoa" id="BGLB016815-RQ">
    <property type="protein sequence ID" value="BGLB016815-PQ"/>
    <property type="gene ID" value="BGLB016815"/>
</dbReference>
<organism evidence="6 7">
    <name type="scientific">Biomphalaria glabrata</name>
    <name type="common">Bloodfluke planorb</name>
    <name type="synonym">Freshwater snail</name>
    <dbReference type="NCBI Taxonomy" id="6526"/>
    <lineage>
        <taxon>Eukaryota</taxon>
        <taxon>Metazoa</taxon>
        <taxon>Spiralia</taxon>
        <taxon>Lophotrochozoa</taxon>
        <taxon>Mollusca</taxon>
        <taxon>Gastropoda</taxon>
        <taxon>Heterobranchia</taxon>
        <taxon>Euthyneura</taxon>
        <taxon>Panpulmonata</taxon>
        <taxon>Hygrophila</taxon>
        <taxon>Lymnaeoidea</taxon>
        <taxon>Planorbidae</taxon>
        <taxon>Biomphalaria</taxon>
    </lineage>
</organism>
<keyword evidence="1" id="KW-0597">Phosphoprotein</keyword>
<dbReference type="STRING" id="6526.A0A2C9K9T3"/>
<dbReference type="NCBIfam" id="TIGR01649">
    <property type="entry name" value="hnRNP-L_PTB"/>
    <property type="match status" value="1"/>
</dbReference>
<feature type="domain" description="RRM" evidence="5">
    <location>
        <begin position="242"/>
        <end position="318"/>
    </location>
</feature>
<dbReference type="Gene3D" id="3.30.70.330">
    <property type="match status" value="4"/>
</dbReference>
<evidence type="ECO:0000313" key="11">
    <source>
        <dbReference type="RefSeq" id="XP_055885884.1"/>
    </source>
</evidence>
<dbReference type="Proteomes" id="UP001165740">
    <property type="component" value="Chromosome 5"/>
</dbReference>
<evidence type="ECO:0000256" key="1">
    <source>
        <dbReference type="ARBA" id="ARBA00022553"/>
    </source>
</evidence>
<dbReference type="Proteomes" id="UP000076420">
    <property type="component" value="Unassembled WGS sequence"/>
</dbReference>